<evidence type="ECO:0000313" key="1">
    <source>
        <dbReference type="EMBL" id="RLW11652.1"/>
    </source>
</evidence>
<proteinExistence type="predicted"/>
<sequence>AQPRLPLPVSDREELSASLSGLPLEPQVEELSRSLGFQMDENKGLRVPERAKGDDFKLHQVIMEEERDGSSQAVQHHTPEKS</sequence>
<organism evidence="1 2">
    <name type="scientific">Chloebia gouldiae</name>
    <name type="common">Gouldian finch</name>
    <name type="synonym">Erythrura gouldiae</name>
    <dbReference type="NCBI Taxonomy" id="44316"/>
    <lineage>
        <taxon>Eukaryota</taxon>
        <taxon>Metazoa</taxon>
        <taxon>Chordata</taxon>
        <taxon>Craniata</taxon>
        <taxon>Vertebrata</taxon>
        <taxon>Euteleostomi</taxon>
        <taxon>Archelosauria</taxon>
        <taxon>Archosauria</taxon>
        <taxon>Dinosauria</taxon>
        <taxon>Saurischia</taxon>
        <taxon>Theropoda</taxon>
        <taxon>Coelurosauria</taxon>
        <taxon>Aves</taxon>
        <taxon>Neognathae</taxon>
        <taxon>Neoaves</taxon>
        <taxon>Telluraves</taxon>
        <taxon>Australaves</taxon>
        <taxon>Passeriformes</taxon>
        <taxon>Passeroidea</taxon>
        <taxon>Passeridae</taxon>
        <taxon>Chloebia</taxon>
    </lineage>
</organism>
<accession>A0A3L8SYX3</accession>
<dbReference type="EMBL" id="QUSF01000003">
    <property type="protein sequence ID" value="RLW11652.1"/>
    <property type="molecule type" value="Genomic_DNA"/>
</dbReference>
<dbReference type="OrthoDB" id="9393407at2759"/>
<comment type="caution">
    <text evidence="1">The sequence shown here is derived from an EMBL/GenBank/DDBJ whole genome shotgun (WGS) entry which is preliminary data.</text>
</comment>
<evidence type="ECO:0000313" key="2">
    <source>
        <dbReference type="Proteomes" id="UP000276834"/>
    </source>
</evidence>
<gene>
    <name evidence="1" type="ORF">DV515_00001269</name>
</gene>
<name>A0A3L8SYX3_CHLGU</name>
<reference evidence="1 2" key="1">
    <citation type="journal article" date="2018" name="Proc. R. Soc. B">
        <title>A non-coding region near Follistatin controls head colour polymorphism in the Gouldian finch.</title>
        <authorList>
            <person name="Toomey M.B."/>
            <person name="Marques C.I."/>
            <person name="Andrade P."/>
            <person name="Araujo P.M."/>
            <person name="Sabatino S."/>
            <person name="Gazda M.A."/>
            <person name="Afonso S."/>
            <person name="Lopes R.J."/>
            <person name="Corbo J.C."/>
            <person name="Carneiro M."/>
        </authorList>
    </citation>
    <scope>NUCLEOTIDE SEQUENCE [LARGE SCALE GENOMIC DNA]</scope>
    <source>
        <strain evidence="1">Red01</strain>
        <tissue evidence="1">Muscle</tissue>
    </source>
</reference>
<protein>
    <submittedName>
        <fullName evidence="1">Uncharacterized protein</fullName>
    </submittedName>
</protein>
<dbReference type="Proteomes" id="UP000276834">
    <property type="component" value="Unassembled WGS sequence"/>
</dbReference>
<dbReference type="AlphaFoldDB" id="A0A3L8SYX3"/>
<keyword evidence="2" id="KW-1185">Reference proteome</keyword>
<feature type="non-terminal residue" evidence="1">
    <location>
        <position position="1"/>
    </location>
</feature>